<proteinExistence type="predicted"/>
<organism evidence="2 3">
    <name type="scientific">Methanobrevibacter thaueri</name>
    <dbReference type="NCBI Taxonomy" id="190975"/>
    <lineage>
        <taxon>Archaea</taxon>
        <taxon>Methanobacteriati</taxon>
        <taxon>Methanobacteriota</taxon>
        <taxon>Methanomada group</taxon>
        <taxon>Methanobacteria</taxon>
        <taxon>Methanobacteriales</taxon>
        <taxon>Methanobacteriaceae</taxon>
        <taxon>Methanobrevibacter</taxon>
    </lineage>
</organism>
<keyword evidence="1" id="KW-0812">Transmembrane</keyword>
<keyword evidence="3" id="KW-1185">Reference proteome</keyword>
<dbReference type="RefSeq" id="WP_116592468.1">
    <property type="nucleotide sequence ID" value="NZ_MZGS01000024.1"/>
</dbReference>
<dbReference type="PROSITE" id="PS51257">
    <property type="entry name" value="PROKAR_LIPOPROTEIN"/>
    <property type="match status" value="1"/>
</dbReference>
<reference evidence="2 3" key="1">
    <citation type="submission" date="2017-03" db="EMBL/GenBank/DDBJ databases">
        <title>Genome sequence of Methanobrevibacter thaueri.</title>
        <authorList>
            <person name="Poehlein A."/>
            <person name="Seedorf H."/>
            <person name="Daniel R."/>
        </authorList>
    </citation>
    <scope>NUCLEOTIDE SEQUENCE [LARGE SCALE GENOMIC DNA]</scope>
    <source>
        <strain evidence="2 3">DSM 11995</strain>
    </source>
</reference>
<sequence length="161" mass="18390">MDKRWLGIIIIFIAGIACMYLIVDSSPTVGKAVTVVDEMTITLPSGFNILKETDKSVHLLDHQNNTANITIKGTGDNSSKLFKSKLKSLNSSGEVEIQDTNNNGTTNIIFYKNLTTDNEYSITYFVKDNRTIELKMDKYDHWKDDWNFIFDTIVHNFKQNK</sequence>
<gene>
    <name evidence="2" type="ORF">MBBTH_15500</name>
</gene>
<dbReference type="EMBL" id="MZGS01000024">
    <property type="protein sequence ID" value="PWB86562.1"/>
    <property type="molecule type" value="Genomic_DNA"/>
</dbReference>
<keyword evidence="1" id="KW-1133">Transmembrane helix</keyword>
<dbReference type="Proteomes" id="UP000251717">
    <property type="component" value="Unassembled WGS sequence"/>
</dbReference>
<comment type="caution">
    <text evidence="2">The sequence shown here is derived from an EMBL/GenBank/DDBJ whole genome shotgun (WGS) entry which is preliminary data.</text>
</comment>
<dbReference type="AlphaFoldDB" id="A0A315XLZ9"/>
<evidence type="ECO:0000256" key="1">
    <source>
        <dbReference type="SAM" id="Phobius"/>
    </source>
</evidence>
<keyword evidence="1" id="KW-0472">Membrane</keyword>
<evidence type="ECO:0000313" key="3">
    <source>
        <dbReference type="Proteomes" id="UP000251717"/>
    </source>
</evidence>
<accession>A0A315XLZ9</accession>
<feature type="transmembrane region" description="Helical" evidence="1">
    <location>
        <begin position="5"/>
        <end position="23"/>
    </location>
</feature>
<name>A0A315XLZ9_9EURY</name>
<protein>
    <submittedName>
        <fullName evidence="2">Uncharacterized protein</fullName>
    </submittedName>
</protein>
<evidence type="ECO:0000313" key="2">
    <source>
        <dbReference type="EMBL" id="PWB86562.1"/>
    </source>
</evidence>